<evidence type="ECO:0000313" key="3">
    <source>
        <dbReference type="Proteomes" id="UP000009374"/>
    </source>
</evidence>
<dbReference type="AlphaFoldDB" id="C6HW25"/>
<keyword evidence="3" id="KW-1185">Reference proteome</keyword>
<reference evidence="2 3" key="1">
    <citation type="journal article" date="2009" name="Appl. Environ. Microbiol.">
        <title>Community genomic and proteomic analyses of chemoautotrophic iron-oxidizing "Leptospirillum rubarum" (Group II) and "Leptospirillum ferrodiazotrophum" (Group III) bacteria in acid mine drainage biofilms.</title>
        <authorList>
            <person name="Goltsman D.S."/>
            <person name="Denef V.J."/>
            <person name="Singer S.W."/>
            <person name="VerBerkmoes N.C."/>
            <person name="Lefsrud M."/>
            <person name="Mueller R.S."/>
            <person name="Dick G.J."/>
            <person name="Sun C.L."/>
            <person name="Wheeler K.E."/>
            <person name="Zemla A."/>
            <person name="Baker B.J."/>
            <person name="Hauser L."/>
            <person name="Land M."/>
            <person name="Shah M.B."/>
            <person name="Thelen M.P."/>
            <person name="Hettich R.L."/>
            <person name="Banfield J.F."/>
        </authorList>
    </citation>
    <scope>NUCLEOTIDE SEQUENCE [LARGE SCALE GENOMIC DNA]</scope>
</reference>
<evidence type="ECO:0000256" key="1">
    <source>
        <dbReference type="SAM" id="MobiDB-lite"/>
    </source>
</evidence>
<feature type="compositionally biased region" description="Basic and acidic residues" evidence="1">
    <location>
        <begin position="270"/>
        <end position="289"/>
    </location>
</feature>
<dbReference type="EMBL" id="GG693868">
    <property type="protein sequence ID" value="EES53130.1"/>
    <property type="molecule type" value="Genomic_DNA"/>
</dbReference>
<organism evidence="2 3">
    <name type="scientific">Leptospirillum ferrodiazotrophum</name>
    <dbReference type="NCBI Taxonomy" id="412449"/>
    <lineage>
        <taxon>Bacteria</taxon>
        <taxon>Pseudomonadati</taxon>
        <taxon>Nitrospirota</taxon>
        <taxon>Nitrospiria</taxon>
        <taxon>Nitrospirales</taxon>
        <taxon>Nitrospiraceae</taxon>
        <taxon>Leptospirillum</taxon>
    </lineage>
</organism>
<evidence type="ECO:0000313" key="2">
    <source>
        <dbReference type="EMBL" id="EES53130.1"/>
    </source>
</evidence>
<feature type="region of interest" description="Disordered" evidence="1">
    <location>
        <begin position="231"/>
        <end position="318"/>
    </location>
</feature>
<feature type="compositionally biased region" description="Gly residues" evidence="1">
    <location>
        <begin position="249"/>
        <end position="265"/>
    </location>
</feature>
<gene>
    <name evidence="2" type="ORF">UBAL3_80290003</name>
</gene>
<proteinExistence type="predicted"/>
<dbReference type="Proteomes" id="UP000009374">
    <property type="component" value="Unassembled WGS sequence"/>
</dbReference>
<protein>
    <submittedName>
        <fullName evidence="2">Uncharacterized protein</fullName>
    </submittedName>
</protein>
<name>C6HW25_9BACT</name>
<sequence>MASRPSDLRGLERRLSILSSRFSGGIPVRVSLRPETDRPQWSGSARMLSLGIRSLARHPEVAALLELLSMHELGKIHSGLRPEGEDVALLSLPPGLVTLFEDYRTDRAQMQRLALPPETFAPLYEALYPVRVRRKRLAINTFRHSFDPFVLGEILLAKALGAGISLPHERHPLLVRTGIFLSRYRLYGRYREFLGDFREALDRAAEAGSREASLDQVWEFYAKWRKVFDRSGQGGRGAEGVSARSPDSGGNGGGSGSGSGGGGAFGRASGQKEKGEEGPPPDWDYRAPDTTHGYGAEGGRGGQTSRTGRGLGATQEAPSLLRMSGEIPLFDPPSHRREVWPWDLGLIRSETRSLARFLKVGFEEAPLAGLTGRLISQKLFAPTLKVMNRPSPFREGATELRILAIVDFSFSMDGWPHYYAAHLAQVIALSKVASTFDVVACSSRFQFRMAPDELNLLQPDEMEGFQNLLPMIERTGHQYDAAIVLTDCQISDRSAEALAELRKRVLTIGCYVVPDTVEHVRGRPIERVVEDGRQMFPSTFLYATTFHGLGRKLALNLNRMRTRSFS</sequence>
<accession>C6HW25</accession>